<dbReference type="PANTHER" id="PTHR46223:SF4">
    <property type="entry name" value="HISTONE-LYSINE N-METHYLTRANSFERASE-RELATED"/>
    <property type="match status" value="1"/>
</dbReference>
<feature type="domain" description="Pre-SET" evidence="17">
    <location>
        <begin position="435"/>
        <end position="495"/>
    </location>
</feature>
<evidence type="ECO:0000256" key="2">
    <source>
        <dbReference type="ARBA" id="ARBA00004584"/>
    </source>
</evidence>
<dbReference type="SMART" id="SM00317">
    <property type="entry name" value="SET"/>
    <property type="match status" value="1"/>
</dbReference>
<dbReference type="InterPro" id="IPR027417">
    <property type="entry name" value="P-loop_NTPase"/>
</dbReference>
<accession>A0A0A1XN72</accession>
<feature type="compositionally biased region" description="Low complexity" evidence="14">
    <location>
        <begin position="158"/>
        <end position="174"/>
    </location>
</feature>
<dbReference type="SUPFAM" id="SSF82199">
    <property type="entry name" value="SET domain"/>
    <property type="match status" value="1"/>
</dbReference>
<feature type="binding site" evidence="13">
    <location>
        <position position="450"/>
    </location>
    <ligand>
        <name>Zn(2+)</name>
        <dbReference type="ChEBI" id="CHEBI:29105"/>
        <label>2</label>
    </ligand>
</feature>
<dbReference type="GO" id="GO:0140949">
    <property type="term" value="F:histone H3K9 trimethyltransferase activity"/>
    <property type="evidence" value="ECO:0007669"/>
    <property type="project" value="UniProtKB-EC"/>
</dbReference>
<organism evidence="19">
    <name type="scientific">Zeugodacus cucurbitae</name>
    <name type="common">Melon fruit fly</name>
    <name type="synonym">Bactrocera cucurbitae</name>
    <dbReference type="NCBI Taxonomy" id="28588"/>
    <lineage>
        <taxon>Eukaryota</taxon>
        <taxon>Metazoa</taxon>
        <taxon>Ecdysozoa</taxon>
        <taxon>Arthropoda</taxon>
        <taxon>Hexapoda</taxon>
        <taxon>Insecta</taxon>
        <taxon>Pterygota</taxon>
        <taxon>Neoptera</taxon>
        <taxon>Endopterygota</taxon>
        <taxon>Diptera</taxon>
        <taxon>Brachycera</taxon>
        <taxon>Muscomorpha</taxon>
        <taxon>Tephritoidea</taxon>
        <taxon>Tephritidae</taxon>
        <taxon>Zeugodacus</taxon>
        <taxon>Zeugodacus</taxon>
    </lineage>
</organism>
<comment type="subcellular location">
    <subcellularLocation>
        <location evidence="2">Chromosome</location>
        <location evidence="2">Centromere</location>
    </subcellularLocation>
    <subcellularLocation>
        <location evidence="1 12">Nucleus</location>
    </subcellularLocation>
</comment>
<feature type="binding site" evidence="13">
    <location>
        <position position="483"/>
    </location>
    <ligand>
        <name>Zn(2+)</name>
        <dbReference type="ChEBI" id="CHEBI:29105"/>
        <label>3</label>
    </ligand>
</feature>
<dbReference type="Pfam" id="PF00856">
    <property type="entry name" value="SET"/>
    <property type="match status" value="1"/>
</dbReference>
<feature type="binding site" evidence="13">
    <location>
        <position position="646"/>
    </location>
    <ligand>
        <name>Zn(2+)</name>
        <dbReference type="ChEBI" id="CHEBI:29105"/>
        <label>4</label>
    </ligand>
</feature>
<evidence type="ECO:0000256" key="13">
    <source>
        <dbReference type="PIRSR" id="PIRSR009343-2"/>
    </source>
</evidence>
<dbReference type="Gene3D" id="3.40.50.300">
    <property type="entry name" value="P-loop containing nucleotide triphosphate hydrolases"/>
    <property type="match status" value="1"/>
</dbReference>
<gene>
    <name evidence="19" type="primary">Su(var)3-9</name>
    <name evidence="19" type="ORF">g.24425</name>
</gene>
<evidence type="ECO:0000259" key="18">
    <source>
        <dbReference type="PROSITE" id="PS50868"/>
    </source>
</evidence>
<feature type="domain" description="Post-SET" evidence="18">
    <location>
        <begin position="635"/>
        <end position="651"/>
    </location>
</feature>
<dbReference type="InterPro" id="IPR003616">
    <property type="entry name" value="Post-SET_dom"/>
</dbReference>
<reference evidence="19" key="1">
    <citation type="submission" date="2014-11" db="EMBL/GenBank/DDBJ databases">
        <authorList>
            <person name="Geib S."/>
        </authorList>
    </citation>
    <scope>NUCLEOTIDE SEQUENCE</scope>
</reference>
<evidence type="ECO:0000256" key="7">
    <source>
        <dbReference type="ARBA" id="ARBA00022723"/>
    </source>
</evidence>
<dbReference type="GO" id="GO:0008270">
    <property type="term" value="F:zinc ion binding"/>
    <property type="evidence" value="ECO:0007669"/>
    <property type="project" value="UniProtKB-UniRule"/>
</dbReference>
<feature type="compositionally biased region" description="Polar residues" evidence="14">
    <location>
        <begin position="190"/>
        <end position="200"/>
    </location>
</feature>
<dbReference type="AlphaFoldDB" id="A0A0A1XN72"/>
<dbReference type="FunFam" id="3.40.50.300:FF:002336">
    <property type="entry name" value="Histone-lysine N-methyltransferase Su(var)3-9"/>
    <property type="match status" value="1"/>
</dbReference>
<dbReference type="InterPro" id="IPR023780">
    <property type="entry name" value="Chromo_domain"/>
</dbReference>
<proteinExistence type="inferred from homology"/>
<keyword evidence="3" id="KW-0158">Chromosome</keyword>
<feature type="region of interest" description="Disordered" evidence="14">
    <location>
        <begin position="128"/>
        <end position="226"/>
    </location>
</feature>
<feature type="compositionally biased region" description="Polar residues" evidence="14">
    <location>
        <begin position="133"/>
        <end position="157"/>
    </location>
</feature>
<feature type="domain" description="SET" evidence="16">
    <location>
        <begin position="498"/>
        <end position="624"/>
    </location>
</feature>
<feature type="binding site" evidence="13">
    <location>
        <position position="477"/>
    </location>
    <ligand>
        <name>Zn(2+)</name>
        <dbReference type="ChEBI" id="CHEBI:29105"/>
        <label>2</label>
    </ligand>
</feature>
<protein>
    <recommendedName>
        <fullName evidence="12">Histone-lysine N-methyltransferase</fullName>
        <ecNumber evidence="12">2.1.1.355</ecNumber>
    </recommendedName>
</protein>
<feature type="binding site" evidence="13">
    <location>
        <position position="437"/>
    </location>
    <ligand>
        <name>Zn(2+)</name>
        <dbReference type="ChEBI" id="CHEBI:29105"/>
        <label>2</label>
    </ligand>
</feature>
<name>A0A0A1XN72_ZEUCU</name>
<keyword evidence="4 12" id="KW-0489">Methyltransferase</keyword>
<dbReference type="InterPro" id="IPR011381">
    <property type="entry name" value="H3-K9_MeTrfase_SUV39H1/2-like"/>
</dbReference>
<dbReference type="Pfam" id="PF00385">
    <property type="entry name" value="Chromo"/>
    <property type="match status" value="1"/>
</dbReference>
<dbReference type="InterPro" id="IPR046341">
    <property type="entry name" value="SET_dom_sf"/>
</dbReference>
<dbReference type="CTD" id="41483"/>
<feature type="binding site" evidence="13">
    <location>
        <position position="449"/>
    </location>
    <ligand>
        <name>Zn(2+)</name>
        <dbReference type="ChEBI" id="CHEBI:29105"/>
        <label>1</label>
    </ligand>
</feature>
<dbReference type="EMBL" id="GBXI01002007">
    <property type="protein sequence ID" value="JAD12285.1"/>
    <property type="molecule type" value="Transcribed_RNA"/>
</dbReference>
<dbReference type="PROSITE" id="PS00598">
    <property type="entry name" value="CHROMO_1"/>
    <property type="match status" value="1"/>
</dbReference>
<feature type="binding site" evidence="13">
    <location>
        <position position="477"/>
    </location>
    <ligand>
        <name>Zn(2+)</name>
        <dbReference type="ChEBI" id="CHEBI:29105"/>
        <label>3</label>
    </ligand>
</feature>
<dbReference type="PROSITE" id="PS50867">
    <property type="entry name" value="PRE_SET"/>
    <property type="match status" value="1"/>
</dbReference>
<evidence type="ECO:0000256" key="8">
    <source>
        <dbReference type="ARBA" id="ARBA00022833"/>
    </source>
</evidence>
<keyword evidence="7 12" id="KW-0479">Metal-binding</keyword>
<feature type="binding site" evidence="13">
    <location>
        <position position="487"/>
    </location>
    <ligand>
        <name>Zn(2+)</name>
        <dbReference type="ChEBI" id="CHEBI:29105"/>
        <label>3</label>
    </ligand>
</feature>
<dbReference type="PROSITE" id="PS50280">
    <property type="entry name" value="SET"/>
    <property type="match status" value="1"/>
</dbReference>
<dbReference type="GO" id="GO:0000775">
    <property type="term" value="C:chromosome, centromeric region"/>
    <property type="evidence" value="ECO:0007669"/>
    <property type="project" value="UniProtKB-SubCell"/>
</dbReference>
<dbReference type="Gene3D" id="2.170.270.10">
    <property type="entry name" value="SET domain"/>
    <property type="match status" value="1"/>
</dbReference>
<evidence type="ECO:0000313" key="19">
    <source>
        <dbReference type="EMBL" id="JAD12285.1"/>
    </source>
</evidence>
<evidence type="ECO:0000256" key="10">
    <source>
        <dbReference type="ARBA" id="ARBA00023242"/>
    </source>
</evidence>
<evidence type="ECO:0000256" key="11">
    <source>
        <dbReference type="ARBA" id="ARBA00023328"/>
    </source>
</evidence>
<keyword evidence="9 12" id="KW-0156">Chromatin regulator</keyword>
<keyword evidence="11" id="KW-0137">Centromere</keyword>
<evidence type="ECO:0000259" key="15">
    <source>
        <dbReference type="PROSITE" id="PS50013"/>
    </source>
</evidence>
<dbReference type="SUPFAM" id="SSF52540">
    <property type="entry name" value="P-loop containing nucleoside triphosphate hydrolases"/>
    <property type="match status" value="1"/>
</dbReference>
<dbReference type="InterPro" id="IPR050973">
    <property type="entry name" value="H3K9_Histone-Lys_N-MTase"/>
</dbReference>
<dbReference type="PROSITE" id="PS50013">
    <property type="entry name" value="CHROMO_2"/>
    <property type="match status" value="1"/>
</dbReference>
<dbReference type="SMART" id="SM00468">
    <property type="entry name" value="PreSET"/>
    <property type="match status" value="1"/>
</dbReference>
<feature type="binding site" evidence="13">
    <location>
        <position position="439"/>
    </location>
    <ligand>
        <name>Zn(2+)</name>
        <dbReference type="ChEBI" id="CHEBI:29105"/>
        <label>1</label>
    </ligand>
</feature>
<dbReference type="EC" id="2.1.1.355" evidence="12"/>
<dbReference type="InterPro" id="IPR000953">
    <property type="entry name" value="Chromo/chromo_shadow_dom"/>
</dbReference>
<dbReference type="GO" id="GO:0032259">
    <property type="term" value="P:methylation"/>
    <property type="evidence" value="ECO:0007669"/>
    <property type="project" value="UniProtKB-KW"/>
</dbReference>
<dbReference type="OrthoDB" id="1045173at2759"/>
<feature type="binding site" evidence="13">
    <location>
        <position position="481"/>
    </location>
    <ligand>
        <name>Zn(2+)</name>
        <dbReference type="ChEBI" id="CHEBI:29105"/>
        <label>2</label>
    </ligand>
</feature>
<evidence type="ECO:0000256" key="14">
    <source>
        <dbReference type="SAM" id="MobiDB-lite"/>
    </source>
</evidence>
<evidence type="ECO:0000256" key="4">
    <source>
        <dbReference type="ARBA" id="ARBA00022603"/>
    </source>
</evidence>
<dbReference type="InterPro" id="IPR001214">
    <property type="entry name" value="SET_dom"/>
</dbReference>
<comment type="catalytic activity">
    <reaction evidence="12">
        <text>L-lysyl(9)-[histone H3] + 3 S-adenosyl-L-methionine = N(6),N(6),N(6)-trimethyl-L-lysyl(9)-[histone H3] + 3 S-adenosyl-L-homocysteine + 3 H(+)</text>
        <dbReference type="Rhea" id="RHEA:60276"/>
        <dbReference type="Rhea" id="RHEA-COMP:15538"/>
        <dbReference type="Rhea" id="RHEA-COMP:15546"/>
        <dbReference type="ChEBI" id="CHEBI:15378"/>
        <dbReference type="ChEBI" id="CHEBI:29969"/>
        <dbReference type="ChEBI" id="CHEBI:57856"/>
        <dbReference type="ChEBI" id="CHEBI:59789"/>
        <dbReference type="ChEBI" id="CHEBI:61961"/>
        <dbReference type="EC" id="2.1.1.355"/>
    </reaction>
</comment>
<dbReference type="PROSITE" id="PS50868">
    <property type="entry name" value="POST_SET"/>
    <property type="match status" value="1"/>
</dbReference>
<feature type="binding site" evidence="13">
    <location>
        <position position="584"/>
    </location>
    <ligand>
        <name>Zn(2+)</name>
        <dbReference type="ChEBI" id="CHEBI:29105"/>
        <label>4</label>
    </ligand>
</feature>
<dbReference type="Gene3D" id="2.40.50.40">
    <property type="match status" value="1"/>
</dbReference>
<feature type="domain" description="Chromo" evidence="15">
    <location>
        <begin position="242"/>
        <end position="300"/>
    </location>
</feature>
<evidence type="ECO:0000256" key="3">
    <source>
        <dbReference type="ARBA" id="ARBA00022454"/>
    </source>
</evidence>
<evidence type="ECO:0000259" key="16">
    <source>
        <dbReference type="PROSITE" id="PS50280"/>
    </source>
</evidence>
<dbReference type="Pfam" id="PF05033">
    <property type="entry name" value="Pre-SET"/>
    <property type="match status" value="1"/>
</dbReference>
<keyword evidence="10 12" id="KW-0539">Nucleus</keyword>
<keyword evidence="8 12" id="KW-0862">Zinc</keyword>
<dbReference type="SMART" id="SM00508">
    <property type="entry name" value="PostSET"/>
    <property type="match status" value="1"/>
</dbReference>
<dbReference type="SUPFAM" id="SSF54160">
    <property type="entry name" value="Chromo domain-like"/>
    <property type="match status" value="1"/>
</dbReference>
<dbReference type="InterPro" id="IPR007728">
    <property type="entry name" value="Pre-SET_dom"/>
</dbReference>
<feature type="binding site" evidence="13">
    <location>
        <position position="639"/>
    </location>
    <ligand>
        <name>Zn(2+)</name>
        <dbReference type="ChEBI" id="CHEBI:29105"/>
        <label>4</label>
    </ligand>
</feature>
<dbReference type="PANTHER" id="PTHR46223">
    <property type="entry name" value="HISTONE-LYSINE N-METHYLTRANSFERASE SUV39H"/>
    <property type="match status" value="1"/>
</dbReference>
<reference evidence="19" key="2">
    <citation type="journal article" date="2015" name="Gigascience">
        <title>Reconstructing a comprehensive transcriptome assembly of a white-pupal translocated strain of the pest fruit fly Bactrocera cucurbitae.</title>
        <authorList>
            <person name="Sim S.B."/>
            <person name="Calla B."/>
            <person name="Hall B."/>
            <person name="DeRego T."/>
            <person name="Geib S.M."/>
        </authorList>
    </citation>
    <scope>NUCLEOTIDE SEQUENCE</scope>
</reference>
<keyword evidence="6 12" id="KW-0949">S-adenosyl-L-methionine</keyword>
<dbReference type="PIRSF" id="PIRSF009343">
    <property type="entry name" value="SUV39_SET"/>
    <property type="match status" value="1"/>
</dbReference>
<dbReference type="InterPro" id="IPR023779">
    <property type="entry name" value="Chromodomain_CS"/>
</dbReference>
<dbReference type="InterPro" id="IPR016197">
    <property type="entry name" value="Chromo-like_dom_sf"/>
</dbReference>
<dbReference type="CDD" id="cd10542">
    <property type="entry name" value="SET_SUV39H"/>
    <property type="match status" value="1"/>
</dbReference>
<evidence type="ECO:0000256" key="5">
    <source>
        <dbReference type="ARBA" id="ARBA00022679"/>
    </source>
</evidence>
<evidence type="ECO:0000256" key="9">
    <source>
        <dbReference type="ARBA" id="ARBA00022853"/>
    </source>
</evidence>
<evidence type="ECO:0000256" key="12">
    <source>
        <dbReference type="PIRNR" id="PIRNR009343"/>
    </source>
</evidence>
<evidence type="ECO:0000256" key="6">
    <source>
        <dbReference type="ARBA" id="ARBA00022691"/>
    </source>
</evidence>
<sequence>MSTTEAQIGVNTNLQKQDLDNLDLENLTPLSPEVISRQATINIGTIGHVAHGKSTVVKAISGVQTVRFKNELERNITIKLERLSEKKLRALMSSPKLLRDFETKLDEKRRNSLPVVQEQRALRVCNHKHRSVSVDTQLTSTSARSSSLGETQSTRGNSTSPSSGYESHSESAPSLYYDQKRSSRTPRSHVFTNAINTIKDSPTVGKKRNKPESDNNLAEPEGEETPITKRKKLKRFKGNEEYIVECIESIESVNGNPIFFVKWFGYPTETNTWESLINVCECALFEPFIESRYTLHEYIISKITTEIELEIAEKGLCFDMTNLQIDKLDKYDPLVLKADLILLAQFRACRSRNQREPEKIRKRILDMMLMKPVYYRRKQQQMELQSFQKRMNQVESTAPISIENFVDLEVIDPTFKYIKDSFAGINVKIQEDPPIGCKCENDCAPLTSCCARMADSYFAYDKNGRLRIRPGEAIYECNNKCLCDEKCVNRVIQRGRNNNLCIFRTSNGCGWGVRTEKPLRKGEYVCEYVGEIITSEEANDRGQTYDAIGRTYLFDLDYNTSGESVYTIDAALYGNISHFINHSCNPNLAVFPFWINNLDINMPRLAFFSLRPIKAGEELTFDYVRTDYENLSAAEKVSCRCGAENCRKVLF</sequence>
<evidence type="ECO:0000259" key="17">
    <source>
        <dbReference type="PROSITE" id="PS50867"/>
    </source>
</evidence>
<evidence type="ECO:0000256" key="1">
    <source>
        <dbReference type="ARBA" id="ARBA00004123"/>
    </source>
</evidence>
<keyword evidence="5 12" id="KW-0808">Transferase</keyword>
<feature type="binding site" evidence="13">
    <location>
        <position position="641"/>
    </location>
    <ligand>
        <name>Zn(2+)</name>
        <dbReference type="ChEBI" id="CHEBI:29105"/>
        <label>4</label>
    </ligand>
</feature>
<dbReference type="GeneID" id="105221614"/>
<feature type="binding site" evidence="13">
    <location>
        <position position="437"/>
    </location>
    <ligand>
        <name>Zn(2+)</name>
        <dbReference type="ChEBI" id="CHEBI:29105"/>
        <label>1</label>
    </ligand>
</feature>
<dbReference type="RefSeq" id="XP_011197020.2">
    <property type="nucleotide sequence ID" value="XM_011198718.3"/>
</dbReference>
<dbReference type="GO" id="GO:0005634">
    <property type="term" value="C:nucleus"/>
    <property type="evidence" value="ECO:0007669"/>
    <property type="project" value="UniProtKB-SubCell"/>
</dbReference>
<comment type="similarity">
    <text evidence="12">Belongs to the class V-like SAM-binding methyltransferase superfamily. Histone-lysine methyltransferase family. Suvar3-9 subfamily.</text>
</comment>